<dbReference type="InterPro" id="IPR036188">
    <property type="entry name" value="FAD/NAD-bd_sf"/>
</dbReference>
<accession>A0A517V8B4</accession>
<dbReference type="PANTHER" id="PTHR42716:SF1">
    <property type="entry name" value="SLL0471 PROTEIN"/>
    <property type="match status" value="1"/>
</dbReference>
<evidence type="ECO:0000313" key="2">
    <source>
        <dbReference type="Proteomes" id="UP000316855"/>
    </source>
</evidence>
<dbReference type="KEGG" id="gax:Pan161_08780"/>
<keyword evidence="2" id="KW-1185">Reference proteome</keyword>
<dbReference type="SUPFAM" id="SSF51905">
    <property type="entry name" value="FAD/NAD(P)-binding domain"/>
    <property type="match status" value="1"/>
</dbReference>
<reference evidence="1 2" key="1">
    <citation type="submission" date="2019-02" db="EMBL/GenBank/DDBJ databases">
        <title>Deep-cultivation of Planctomycetes and their phenomic and genomic characterization uncovers novel biology.</title>
        <authorList>
            <person name="Wiegand S."/>
            <person name="Jogler M."/>
            <person name="Boedeker C."/>
            <person name="Pinto D."/>
            <person name="Vollmers J."/>
            <person name="Rivas-Marin E."/>
            <person name="Kohn T."/>
            <person name="Peeters S.H."/>
            <person name="Heuer A."/>
            <person name="Rast P."/>
            <person name="Oberbeckmann S."/>
            <person name="Bunk B."/>
            <person name="Jeske O."/>
            <person name="Meyerdierks A."/>
            <person name="Storesund J.E."/>
            <person name="Kallscheuer N."/>
            <person name="Luecker S."/>
            <person name="Lage O.M."/>
            <person name="Pohl T."/>
            <person name="Merkel B.J."/>
            <person name="Hornburger P."/>
            <person name="Mueller R.-W."/>
            <person name="Bruemmer F."/>
            <person name="Labrenz M."/>
            <person name="Spormann A.M."/>
            <person name="Op den Camp H."/>
            <person name="Overmann J."/>
            <person name="Amann R."/>
            <person name="Jetten M.S.M."/>
            <person name="Mascher T."/>
            <person name="Medema M.H."/>
            <person name="Devos D.P."/>
            <person name="Kaster A.-K."/>
            <person name="Ovreas L."/>
            <person name="Rohde M."/>
            <person name="Galperin M.Y."/>
            <person name="Jogler C."/>
        </authorList>
    </citation>
    <scope>NUCLEOTIDE SEQUENCE [LARGE SCALE GENOMIC DNA]</scope>
    <source>
        <strain evidence="1 2">Pan161</strain>
    </source>
</reference>
<protein>
    <submittedName>
        <fullName evidence="1">Putative FAD-binding dehydrogenase</fullName>
    </submittedName>
</protein>
<dbReference type="GO" id="GO:0008734">
    <property type="term" value="F:L-aspartate oxidase activity"/>
    <property type="evidence" value="ECO:0007669"/>
    <property type="project" value="InterPro"/>
</dbReference>
<name>A0A517V8B4_9PLAN</name>
<dbReference type="InterPro" id="IPR005288">
    <property type="entry name" value="NadB"/>
</dbReference>
<dbReference type="PANTHER" id="PTHR42716">
    <property type="entry name" value="L-ASPARTATE OXIDASE"/>
    <property type="match status" value="1"/>
</dbReference>
<gene>
    <name evidence="1" type="ORF">Pan161_08780</name>
</gene>
<evidence type="ECO:0000313" key="1">
    <source>
        <dbReference type="EMBL" id="QDT89250.1"/>
    </source>
</evidence>
<dbReference type="GO" id="GO:0009435">
    <property type="term" value="P:NAD+ biosynthetic process"/>
    <property type="evidence" value="ECO:0007669"/>
    <property type="project" value="InterPro"/>
</dbReference>
<dbReference type="Pfam" id="PF12831">
    <property type="entry name" value="FAD_oxidored"/>
    <property type="match status" value="1"/>
</dbReference>
<dbReference type="AlphaFoldDB" id="A0A517V8B4"/>
<organism evidence="1 2">
    <name type="scientific">Gimesia algae</name>
    <dbReference type="NCBI Taxonomy" id="2527971"/>
    <lineage>
        <taxon>Bacteria</taxon>
        <taxon>Pseudomonadati</taxon>
        <taxon>Planctomycetota</taxon>
        <taxon>Planctomycetia</taxon>
        <taxon>Planctomycetales</taxon>
        <taxon>Planctomycetaceae</taxon>
        <taxon>Gimesia</taxon>
    </lineage>
</organism>
<dbReference type="Gene3D" id="3.50.50.60">
    <property type="entry name" value="FAD/NAD(P)-binding domain"/>
    <property type="match status" value="1"/>
</dbReference>
<proteinExistence type="predicted"/>
<dbReference type="RefSeq" id="WP_145224337.1">
    <property type="nucleotide sequence ID" value="NZ_CP036343.1"/>
</dbReference>
<sequence>MKRRCFLQQCGIYGSGIFSLNFLHALESRSCSAAIPREQTADIVIIGAGLGGCAAALSACRNGARVILTEPTDWIGGQISQQAVPPDEHQWIETFGRTESYAKLRTLIRDYYKQYYPLTSKARKTLNLNPGNGSVSRICHEPKVGIAALQSMLAPAISSGQLTLLLNTQPRSAELSGDRITAVTCQTQGAGHPVALYGAYFIDASEEGDLLPLTKTEYVLGAESQSETGEPHAPEKANPQNIQSFTHCFAIDHQAGEDHTIERPAMYDFWKDHTPPLKPAWSGKLLSLAYSSPRTLEPKALSFVPCGKETPAPKTRSLNLWLYRRMIDRNNFTPGSYSSDITVINWPQNDYMLGNITDVSPAEREKHITAAKQLSLSLFYWLQTEAPRPDGGLGWPGLRLRRDITGTADGLAKYPYIRESRRIRAETTIKEQDLTHSERLKALGKDHKPLLAKPFPDTVGIGYYHLDLHPSSGGDNYIDMGSVPFQIPLGAMIPERVENLIPACKNIGTTHISNGCYRLHPVEWSIGEAAGVLCSHAITSQATPRQIRNTPQRLQEFQSTLTKQGLELEWSRLS</sequence>
<dbReference type="Proteomes" id="UP000316855">
    <property type="component" value="Chromosome"/>
</dbReference>
<dbReference type="OrthoDB" id="615715at2"/>
<dbReference type="EMBL" id="CP036343">
    <property type="protein sequence ID" value="QDT89250.1"/>
    <property type="molecule type" value="Genomic_DNA"/>
</dbReference>